<feature type="region of interest" description="Disordered" evidence="1">
    <location>
        <begin position="521"/>
        <end position="541"/>
    </location>
</feature>
<feature type="compositionally biased region" description="Polar residues" evidence="1">
    <location>
        <begin position="157"/>
        <end position="167"/>
    </location>
</feature>
<feature type="compositionally biased region" description="Acidic residues" evidence="1">
    <location>
        <begin position="23"/>
        <end position="36"/>
    </location>
</feature>
<feature type="region of interest" description="Disordered" evidence="1">
    <location>
        <begin position="288"/>
        <end position="314"/>
    </location>
</feature>
<name>A0A081CIM2_PSEA2</name>
<dbReference type="Proteomes" id="UP000053758">
    <property type="component" value="Unassembled WGS sequence"/>
</dbReference>
<reference evidence="2" key="1">
    <citation type="submission" date="2014-07" db="EMBL/GenBank/DDBJ databases">
        <title>Draft genome sequence of the yeast Pseudozyma antarctica JCM 10317 known as a producer of lipase B which used in a wide range of industrial applications.</title>
        <authorList>
            <person name="Morita T."/>
            <person name="Saika A."/>
            <person name="Koike H."/>
        </authorList>
    </citation>
    <scope>NUCLEOTIDE SEQUENCE</scope>
    <source>
        <strain evidence="2">JCM 10317</strain>
    </source>
</reference>
<evidence type="ECO:0000313" key="2">
    <source>
        <dbReference type="EMBL" id="GAK66518.1"/>
    </source>
</evidence>
<feature type="compositionally biased region" description="Low complexity" evidence="1">
    <location>
        <begin position="194"/>
        <end position="204"/>
    </location>
</feature>
<protein>
    <submittedName>
        <fullName evidence="2">Uncharacterized protein</fullName>
    </submittedName>
</protein>
<accession>A0A081CIM2</accession>
<feature type="compositionally biased region" description="Basic and acidic residues" evidence="1">
    <location>
        <begin position="180"/>
        <end position="191"/>
    </location>
</feature>
<proteinExistence type="predicted"/>
<dbReference type="EMBL" id="DF830080">
    <property type="protein sequence ID" value="GAK66518.1"/>
    <property type="molecule type" value="Genomic_DNA"/>
</dbReference>
<dbReference type="RefSeq" id="XP_014655354.1">
    <property type="nucleotide sequence ID" value="XM_014799868.1"/>
</dbReference>
<feature type="region of interest" description="Disordered" evidence="1">
    <location>
        <begin position="1"/>
        <end position="42"/>
    </location>
</feature>
<dbReference type="HOGENOM" id="CLU_423876_0_0_1"/>
<organism evidence="2">
    <name type="scientific">Pseudozyma antarctica</name>
    <name type="common">Yeast</name>
    <name type="synonym">Candida antarctica</name>
    <dbReference type="NCBI Taxonomy" id="84753"/>
    <lineage>
        <taxon>Eukaryota</taxon>
        <taxon>Fungi</taxon>
        <taxon>Dikarya</taxon>
        <taxon>Basidiomycota</taxon>
        <taxon>Ustilaginomycotina</taxon>
        <taxon>Ustilaginomycetes</taxon>
        <taxon>Ustilaginales</taxon>
        <taxon>Ustilaginaceae</taxon>
        <taxon>Moesziomyces</taxon>
    </lineage>
</organism>
<dbReference type="GeneID" id="26305595"/>
<feature type="compositionally biased region" description="Basic and acidic residues" evidence="1">
    <location>
        <begin position="1"/>
        <end position="21"/>
    </location>
</feature>
<feature type="region of interest" description="Disordered" evidence="1">
    <location>
        <begin position="85"/>
        <end position="215"/>
    </location>
</feature>
<dbReference type="AlphaFoldDB" id="A0A081CIM2"/>
<evidence type="ECO:0000313" key="3">
    <source>
        <dbReference type="Proteomes" id="UP000053758"/>
    </source>
</evidence>
<keyword evidence="3" id="KW-1185">Reference proteome</keyword>
<feature type="compositionally biased region" description="Polar residues" evidence="1">
    <location>
        <begin position="521"/>
        <end position="535"/>
    </location>
</feature>
<sequence>MRVEDDRDRENDWDWEQRGDGDIFVEDDEDAIDNGDEDRGLDSDELWSASAFEALSDATSLALLTVTMRMDSILRQFKILNAEEQRNAHKQKQREEREAQKEVFCSQEDGAGDRTGAREGGRERSRHTTCRCRGGELAEGVSGDEEEEDRRGAASRIVQQPSGSEQVDPQKPWSKSQRSKSSDSARSRSRNEMQSQSQQNASANDGMSWDKSDSPKGSVMLDGWTVCFEPSPGSCSASTHFGRAEIRSALHRYALLLPSQQPPPHAHHLDGLFYALNISLTSLNPLPGSAMNDDDDDFSDGQGIAPGPDGLLRPVQSATRRHVVSRATFVPGVQSATPRPAQRVQARQRDESEGPSRQSLGRRSRDDDDDSVEGDERGRPHPRFTSPRKGTISAAVIQMRQWLTEEHFPDLPCPDCSTYHRPCVPPDADSQVEKCKGCSDKSRAKRCPKKWILDRTSVAEMVRLTQECGLTREEARLQVYGPSGQLGGPWDRKKDYPARPTAERGPFLPNNTFAPSHTLFSSPPTAGTSTRSTPDLLNLPDHRTMDTRRVQDAFRRTVEDYNTQHPTTPTQINELLVSLLQALWEAMAQQGSYDGSTLHSTRPAGAGSDALRALAQSMVPTSAPSSSHLAVEEIKRRTRVQFERGY</sequence>
<gene>
    <name evidence="2" type="ORF">PAN0_013d4740</name>
</gene>
<feature type="compositionally biased region" description="Basic and acidic residues" evidence="1">
    <location>
        <begin position="85"/>
        <end position="101"/>
    </location>
</feature>
<evidence type="ECO:0000256" key="1">
    <source>
        <dbReference type="SAM" id="MobiDB-lite"/>
    </source>
</evidence>
<feature type="compositionally biased region" description="Basic and acidic residues" evidence="1">
    <location>
        <begin position="111"/>
        <end position="123"/>
    </location>
</feature>
<feature type="region of interest" description="Disordered" evidence="1">
    <location>
        <begin position="327"/>
        <end position="391"/>
    </location>
</feature>